<feature type="transmembrane region" description="Helical" evidence="1">
    <location>
        <begin position="41"/>
        <end position="59"/>
    </location>
</feature>
<dbReference type="InterPro" id="IPR006976">
    <property type="entry name" value="VanZ-like"/>
</dbReference>
<dbReference type="RefSeq" id="WP_009948111.1">
    <property type="nucleotide sequence ID" value="NZ_BAAAGS010000004.1"/>
</dbReference>
<sequence>MLDHYRAQLTRVPFGLAVAASLVVLFTPESGVPVAPPGTDKVVHLLLFAALAITGRMAGLRRPLLPGLLAYAVLSEVAQGLLPIGRSFDPVDIGFDALGAVAGWTVVAVSRRG</sequence>
<keyword evidence="4" id="KW-1185">Reference proteome</keyword>
<evidence type="ECO:0000256" key="1">
    <source>
        <dbReference type="SAM" id="Phobius"/>
    </source>
</evidence>
<dbReference type="Proteomes" id="UP001500729">
    <property type="component" value="Unassembled WGS sequence"/>
</dbReference>
<keyword evidence="1" id="KW-0812">Transmembrane</keyword>
<name>A0ABN1C4Y8_SACER</name>
<dbReference type="EMBL" id="BAAAGS010000004">
    <property type="protein sequence ID" value="GAA0511884.1"/>
    <property type="molecule type" value="Genomic_DNA"/>
</dbReference>
<gene>
    <name evidence="3" type="ORF">GCM10009533_08390</name>
</gene>
<reference evidence="3 4" key="1">
    <citation type="journal article" date="2019" name="Int. J. Syst. Evol. Microbiol.">
        <title>The Global Catalogue of Microorganisms (GCM) 10K type strain sequencing project: providing services to taxonomists for standard genome sequencing and annotation.</title>
        <authorList>
            <consortium name="The Broad Institute Genomics Platform"/>
            <consortium name="The Broad Institute Genome Sequencing Center for Infectious Disease"/>
            <person name="Wu L."/>
            <person name="Ma J."/>
        </authorList>
    </citation>
    <scope>NUCLEOTIDE SEQUENCE [LARGE SCALE GENOMIC DNA]</scope>
    <source>
        <strain evidence="3 4">JCM 10303</strain>
    </source>
</reference>
<dbReference type="Pfam" id="PF04892">
    <property type="entry name" value="VanZ"/>
    <property type="match status" value="1"/>
</dbReference>
<organism evidence="3 4">
    <name type="scientific">Saccharopolyspora erythraea</name>
    <name type="common">Streptomyces erythraeus</name>
    <dbReference type="NCBI Taxonomy" id="1836"/>
    <lineage>
        <taxon>Bacteria</taxon>
        <taxon>Bacillati</taxon>
        <taxon>Actinomycetota</taxon>
        <taxon>Actinomycetes</taxon>
        <taxon>Pseudonocardiales</taxon>
        <taxon>Pseudonocardiaceae</taxon>
        <taxon>Saccharopolyspora</taxon>
    </lineage>
</organism>
<evidence type="ECO:0000313" key="3">
    <source>
        <dbReference type="EMBL" id="GAA0511884.1"/>
    </source>
</evidence>
<evidence type="ECO:0000313" key="4">
    <source>
        <dbReference type="Proteomes" id="UP001500729"/>
    </source>
</evidence>
<keyword evidence="1" id="KW-0472">Membrane</keyword>
<feature type="domain" description="VanZ-like" evidence="2">
    <location>
        <begin position="42"/>
        <end position="108"/>
    </location>
</feature>
<accession>A0ABN1C4Y8</accession>
<keyword evidence="1" id="KW-1133">Transmembrane helix</keyword>
<proteinExistence type="predicted"/>
<comment type="caution">
    <text evidence="3">The sequence shown here is derived from an EMBL/GenBank/DDBJ whole genome shotgun (WGS) entry which is preliminary data.</text>
</comment>
<evidence type="ECO:0000259" key="2">
    <source>
        <dbReference type="Pfam" id="PF04892"/>
    </source>
</evidence>
<protein>
    <recommendedName>
        <fullName evidence="2">VanZ-like domain-containing protein</fullName>
    </recommendedName>
</protein>